<dbReference type="RefSeq" id="YP_009059720.1">
    <property type="nucleotide sequence ID" value="NC_024945.1"/>
</dbReference>
<accession>A0A090A1W5</accession>
<name>A0A090A1W5_9CONI</name>
<dbReference type="GO" id="GO:1990904">
    <property type="term" value="C:ribonucleoprotein complex"/>
    <property type="evidence" value="ECO:0007669"/>
    <property type="project" value="UniProtKB-KW"/>
</dbReference>
<dbReference type="PROSITE" id="PS00732">
    <property type="entry name" value="RIBOSOMAL_S16"/>
    <property type="match status" value="1"/>
</dbReference>
<evidence type="ECO:0000256" key="2">
    <source>
        <dbReference type="ARBA" id="ARBA00023274"/>
    </source>
</evidence>
<proteinExistence type="predicted"/>
<dbReference type="GeneID" id="20466253"/>
<keyword evidence="4" id="KW-0150">Chloroplast</keyword>
<evidence type="ECO:0000256" key="1">
    <source>
        <dbReference type="ARBA" id="ARBA00022980"/>
    </source>
</evidence>
<dbReference type="AlphaFoldDB" id="A0A090A1W5"/>
<reference evidence="4" key="2">
    <citation type="submission" date="2014-04" db="EMBL/GenBank/DDBJ databases">
        <authorList>
            <person name="Hsu CY."/>
            <person name="Wu CS."/>
            <person name="Chaw SM."/>
        </authorList>
    </citation>
    <scope>NUCLEOTIDE SEQUENCE</scope>
</reference>
<dbReference type="InterPro" id="IPR023803">
    <property type="entry name" value="Ribosomal_bS16_dom_sf"/>
</dbReference>
<dbReference type="EMBL" id="AP014574">
    <property type="protein sequence ID" value="BAP47710.1"/>
    <property type="molecule type" value="Genomic_DNA"/>
</dbReference>
<keyword evidence="2" id="KW-0687">Ribonucleoprotein</keyword>
<dbReference type="InterPro" id="IPR020592">
    <property type="entry name" value="Ribosomal_bS16_CS"/>
</dbReference>
<evidence type="ECO:0000256" key="3">
    <source>
        <dbReference type="ARBA" id="ARBA00035371"/>
    </source>
</evidence>
<geneLocation type="chloroplast" evidence="4"/>
<dbReference type="SUPFAM" id="SSF54565">
    <property type="entry name" value="Ribosomal protein S16"/>
    <property type="match status" value="1"/>
</dbReference>
<sequence length="54" mass="6266">MIRIRLKRCGRKDGTCLIYGAIVNFLELGAQPTETVHGIFLRAKIYHFKRALEF</sequence>
<protein>
    <recommendedName>
        <fullName evidence="3">30S ribosomal protein S16, chloroplastic</fullName>
    </recommendedName>
</protein>
<keyword evidence="4" id="KW-0934">Plastid</keyword>
<evidence type="ECO:0000313" key="4">
    <source>
        <dbReference type="EMBL" id="BAP47710.1"/>
    </source>
</evidence>
<gene>
    <name evidence="4" type="primary">rps16</name>
</gene>
<keyword evidence="1 4" id="KW-0689">Ribosomal protein</keyword>
<organism evidence="4">
    <name type="scientific">Amentotaxus formosana</name>
    <dbReference type="NCBI Taxonomy" id="50176"/>
    <lineage>
        <taxon>Eukaryota</taxon>
        <taxon>Viridiplantae</taxon>
        <taxon>Streptophyta</taxon>
        <taxon>Embryophyta</taxon>
        <taxon>Tracheophyta</taxon>
        <taxon>Spermatophyta</taxon>
        <taxon>Pinopsida</taxon>
        <taxon>Pinidae</taxon>
        <taxon>Conifers II</taxon>
        <taxon>Cupressales</taxon>
        <taxon>Taxaceae</taxon>
        <taxon>Amentotaxus</taxon>
    </lineage>
</organism>
<reference evidence="4" key="1">
    <citation type="journal article" date="2014" name="Genome Biol. Evol.">
        <title>Ancient nuclear plastid DNA in the yew family (taxaceae).</title>
        <authorList>
            <person name="Hsu C.-Y."/>
            <person name="Wu C.-S."/>
            <person name="Chaw S.-M."/>
        </authorList>
    </citation>
    <scope>NUCLEOTIDE SEQUENCE</scope>
</reference>
<dbReference type="GO" id="GO:0003735">
    <property type="term" value="F:structural constituent of ribosome"/>
    <property type="evidence" value="ECO:0007669"/>
    <property type="project" value="InterPro"/>
</dbReference>
<dbReference type="GO" id="GO:0006412">
    <property type="term" value="P:translation"/>
    <property type="evidence" value="ECO:0007669"/>
    <property type="project" value="InterPro"/>
</dbReference>
<dbReference type="GO" id="GO:0005840">
    <property type="term" value="C:ribosome"/>
    <property type="evidence" value="ECO:0007669"/>
    <property type="project" value="UniProtKB-KW"/>
</dbReference>